<comment type="similarity">
    <text evidence="1">Belongs to the short-chain dehydrogenases/reductases (SDR) family.</text>
</comment>
<evidence type="ECO:0000313" key="3">
    <source>
        <dbReference type="EMBL" id="MCQ8278623.1"/>
    </source>
</evidence>
<dbReference type="PRINTS" id="PR00080">
    <property type="entry name" value="SDRFAMILY"/>
</dbReference>
<dbReference type="EMBL" id="JAMSKV010000007">
    <property type="protein sequence ID" value="MCQ8278623.1"/>
    <property type="molecule type" value="Genomic_DNA"/>
</dbReference>
<dbReference type="InterPro" id="IPR002347">
    <property type="entry name" value="SDR_fam"/>
</dbReference>
<gene>
    <name evidence="3" type="ORF">NFI95_09180</name>
</gene>
<dbReference type="EC" id="1.1.1.100" evidence="3"/>
<dbReference type="Pfam" id="PF13561">
    <property type="entry name" value="adh_short_C2"/>
    <property type="match status" value="1"/>
</dbReference>
<protein>
    <submittedName>
        <fullName evidence="3">3-oxoacyl-ACP reductase</fullName>
        <ecNumber evidence="3">1.1.1.100</ecNumber>
    </submittedName>
</protein>
<dbReference type="InterPro" id="IPR050259">
    <property type="entry name" value="SDR"/>
</dbReference>
<name>A0ABT1W6W1_9PROT</name>
<feature type="domain" description="Ketoreductase" evidence="2">
    <location>
        <begin position="227"/>
        <end position="402"/>
    </location>
</feature>
<dbReference type="NCBIfam" id="NF006110">
    <property type="entry name" value="PRK08261.1"/>
    <property type="match status" value="1"/>
</dbReference>
<dbReference type="InterPro" id="IPR057326">
    <property type="entry name" value="KR_dom"/>
</dbReference>
<evidence type="ECO:0000313" key="4">
    <source>
        <dbReference type="Proteomes" id="UP001524587"/>
    </source>
</evidence>
<dbReference type="PRINTS" id="PR00081">
    <property type="entry name" value="GDHRDH"/>
</dbReference>
<accession>A0ABT1W6W1</accession>
<evidence type="ECO:0000256" key="1">
    <source>
        <dbReference type="ARBA" id="ARBA00006484"/>
    </source>
</evidence>
<dbReference type="PANTHER" id="PTHR42879">
    <property type="entry name" value="3-OXOACYL-(ACYL-CARRIER-PROTEIN) REDUCTASE"/>
    <property type="match status" value="1"/>
</dbReference>
<comment type="caution">
    <text evidence="3">The sequence shown here is derived from an EMBL/GenBank/DDBJ whole genome shotgun (WGS) entry which is preliminary data.</text>
</comment>
<dbReference type="PANTHER" id="PTHR42879:SF2">
    <property type="entry name" value="3-OXOACYL-[ACYL-CARRIER-PROTEIN] REDUCTASE FABG"/>
    <property type="match status" value="1"/>
</dbReference>
<dbReference type="GO" id="GO:0004316">
    <property type="term" value="F:3-oxoacyl-[acyl-carrier-protein] reductase (NADPH) activity"/>
    <property type="evidence" value="ECO:0007669"/>
    <property type="project" value="UniProtKB-EC"/>
</dbReference>
<dbReference type="SMART" id="SM00822">
    <property type="entry name" value="PKS_KR"/>
    <property type="match status" value="1"/>
</dbReference>
<organism evidence="3 4">
    <name type="scientific">Endosaccharibacter trunci</name>
    <dbReference type="NCBI Taxonomy" id="2812733"/>
    <lineage>
        <taxon>Bacteria</taxon>
        <taxon>Pseudomonadati</taxon>
        <taxon>Pseudomonadota</taxon>
        <taxon>Alphaproteobacteria</taxon>
        <taxon>Acetobacterales</taxon>
        <taxon>Acetobacteraceae</taxon>
        <taxon>Endosaccharibacter</taxon>
    </lineage>
</organism>
<dbReference type="RefSeq" id="WP_422864105.1">
    <property type="nucleotide sequence ID" value="NZ_JAMSKV010000007.1"/>
</dbReference>
<sequence>MSSGTPSGDRYLDFVNGPVGGLLAKRLGLPTPVRLVRNGDRAAKARPVLVGAAKGARLLSALAVNFAGQHVVSFYHHDAESWREAAEEHGLMSGRFGERSGRVGALVFDASGIETVDGLGALYRFFHDSIRAVCPNGRILVLSIPPESAGTAEAAAVQRGLEGFTRSLGKEARRAIAVQLIEVAPGAEAAIGSTLRFFLSPGSAYVSGQVVRIDAESGQYASGTTRRTVLVTGAAQGIGAAIAELFSARGDQVVVLDVPAMADKVAETATRLNGVGLPLDITAADAADAVLQHARSCGGFDVVVHNAGITRDRTIARMERAGWDEVMAVNLRAPLRITEKLLAGGGLRPNGRIVCVSSMSGIAGNPGQTNYALTKAALIGLVKRLAPAAREAGATINAVAPGFIETRMTAAIPFMVREAGRRLNAMGQGGRPVDVAEAIAWLADRDSYGVNGQTIRVCGQSLLGA</sequence>
<dbReference type="InterPro" id="IPR036291">
    <property type="entry name" value="NAD(P)-bd_dom_sf"/>
</dbReference>
<dbReference type="SUPFAM" id="SSF51735">
    <property type="entry name" value="NAD(P)-binding Rossmann-fold domains"/>
    <property type="match status" value="2"/>
</dbReference>
<keyword evidence="4" id="KW-1185">Reference proteome</keyword>
<reference evidence="3 4" key="1">
    <citation type="submission" date="2022-06" db="EMBL/GenBank/DDBJ databases">
        <title>Endosaccharibacter gen. nov., sp. nov., endophytic bacteria isolated from sugarcane.</title>
        <authorList>
            <person name="Pitiwittayakul N."/>
            <person name="Yukphan P."/>
            <person name="Charoenyingcharoen P."/>
            <person name="Tanasupawat S."/>
        </authorList>
    </citation>
    <scope>NUCLEOTIDE SEQUENCE [LARGE SCALE GENOMIC DNA]</scope>
    <source>
        <strain evidence="3 4">KSS8</strain>
    </source>
</reference>
<evidence type="ECO:0000259" key="2">
    <source>
        <dbReference type="SMART" id="SM00822"/>
    </source>
</evidence>
<dbReference type="Proteomes" id="UP001524587">
    <property type="component" value="Unassembled WGS sequence"/>
</dbReference>
<keyword evidence="3" id="KW-0560">Oxidoreductase</keyword>
<dbReference type="Gene3D" id="3.40.50.720">
    <property type="entry name" value="NAD(P)-binding Rossmann-like Domain"/>
    <property type="match status" value="2"/>
</dbReference>
<proteinExistence type="inferred from homology"/>